<proteinExistence type="predicted"/>
<gene>
    <name evidence="2" type="ORF">BKD89_06485</name>
</gene>
<dbReference type="OMA" id="WHEFTRI"/>
<feature type="transmembrane region" description="Helical" evidence="1">
    <location>
        <begin position="122"/>
        <end position="142"/>
    </location>
</feature>
<evidence type="ECO:0000313" key="2">
    <source>
        <dbReference type="EMBL" id="AYQ55442.1"/>
    </source>
</evidence>
<dbReference type="EMBL" id="CP017686">
    <property type="protein sequence ID" value="AYQ55442.1"/>
    <property type="molecule type" value="Genomic_DNA"/>
</dbReference>
<feature type="transmembrane region" description="Helical" evidence="1">
    <location>
        <begin position="92"/>
        <end position="110"/>
    </location>
</feature>
<dbReference type="GeneID" id="41322095"/>
<keyword evidence="1" id="KW-0812">Transmembrane</keyword>
<name>A0A3G3IIX0_9ARCH</name>
<sequence length="202" mass="21911">MDADGILQSISDNLPEVLLVVSGVMAVLIALTYVKRKESVLYKFLMVVGVVLGAVMIYESLTVGGEWHEFTRIVIAIAGFALVIRPFRNVDFAIILAIIAMAIAYIYLGSLTGDLEGLSHGTVRIVVAIVAGAFVYMVFNYIQKIAMMVGKILNWWPFLFVMGLICVVEGTLMLTGNGSILDLYHKYAGGAEEIVSSLSLLG</sequence>
<keyword evidence="1" id="KW-1133">Transmembrane helix</keyword>
<protein>
    <submittedName>
        <fullName evidence="2">Uncharacterized protein</fullName>
    </submittedName>
</protein>
<dbReference type="AlphaFoldDB" id="A0A3G3IIX0"/>
<evidence type="ECO:0000313" key="3">
    <source>
        <dbReference type="Proteomes" id="UP000273278"/>
    </source>
</evidence>
<feature type="transmembrane region" description="Helical" evidence="1">
    <location>
        <begin position="70"/>
        <end position="87"/>
    </location>
</feature>
<accession>A0A3G3IIX0</accession>
<keyword evidence="1" id="KW-0472">Membrane</keyword>
<feature type="transmembrane region" description="Helical" evidence="1">
    <location>
        <begin position="154"/>
        <end position="174"/>
    </location>
</feature>
<evidence type="ECO:0000256" key="1">
    <source>
        <dbReference type="SAM" id="Phobius"/>
    </source>
</evidence>
<reference evidence="2 3" key="1">
    <citation type="submission" date="2016-10" db="EMBL/GenBank/DDBJ databases">
        <title>Complete genome of the TMA-utilizing, human hosted archaeon Methanomethylophilus alvus Gen. nov, sp. nov., strain Mx-05, derived from a pure culture.</title>
        <authorList>
            <person name="Brugere J.-F."/>
            <person name="Ben Hania W."/>
            <person name="Chaudhary P.P."/>
            <person name="Gaci N."/>
            <person name="Borrel G."/>
            <person name="Cao Van Tuat L."/>
            <person name="Fardeau M.-L."/>
            <person name="Harris H.M.B."/>
            <person name="O'Toole P.W."/>
            <person name="Ollivier B."/>
        </authorList>
    </citation>
    <scope>NUCLEOTIDE SEQUENCE [LARGE SCALE GENOMIC DNA]</scope>
    <source>
        <strain evidence="2 3">Mx-05</strain>
    </source>
</reference>
<dbReference type="RefSeq" id="WP_022532258.1">
    <property type="nucleotide sequence ID" value="NZ_CAYARL010000021.1"/>
</dbReference>
<organism evidence="2 3">
    <name type="scientific">Methanomethylophilus alvi</name>
    <dbReference type="NCBI Taxonomy" id="1291540"/>
    <lineage>
        <taxon>Archaea</taxon>
        <taxon>Methanobacteriati</taxon>
        <taxon>Thermoplasmatota</taxon>
        <taxon>Thermoplasmata</taxon>
        <taxon>Methanomassiliicoccales</taxon>
        <taxon>Methanomethylophilaceae</taxon>
        <taxon>Methanomethylophilus</taxon>
    </lineage>
</organism>
<feature type="transmembrane region" description="Helical" evidence="1">
    <location>
        <begin position="17"/>
        <end position="34"/>
    </location>
</feature>
<dbReference type="Proteomes" id="UP000273278">
    <property type="component" value="Chromosome"/>
</dbReference>
<feature type="transmembrane region" description="Helical" evidence="1">
    <location>
        <begin position="41"/>
        <end position="58"/>
    </location>
</feature>